<proteinExistence type="predicted"/>
<dbReference type="InterPro" id="IPR031939">
    <property type="entry name" value="Adhesin_E-like"/>
</dbReference>
<protein>
    <submittedName>
        <fullName evidence="1">Uncharacterized protein</fullName>
    </submittedName>
</protein>
<dbReference type="Pfam" id="PF16747">
    <property type="entry name" value="Adhesin_E"/>
    <property type="match status" value="1"/>
</dbReference>
<dbReference type="RefSeq" id="WP_043946183.1">
    <property type="nucleotide sequence ID" value="NZ_CDMA01000001.1"/>
</dbReference>
<gene>
    <name evidence="1" type="ORF">C2L97_20395</name>
</gene>
<name>A0A177RIH6_RALSL</name>
<organism evidence="1">
    <name type="scientific">Ralstonia solanacearum</name>
    <name type="common">Pseudomonas solanacearum</name>
    <dbReference type="NCBI Taxonomy" id="305"/>
    <lineage>
        <taxon>Bacteria</taxon>
        <taxon>Pseudomonadati</taxon>
        <taxon>Pseudomonadota</taxon>
        <taxon>Betaproteobacteria</taxon>
        <taxon>Burkholderiales</taxon>
        <taxon>Burkholderiaceae</taxon>
        <taxon>Ralstonia</taxon>
        <taxon>Ralstonia solanacearum species complex</taxon>
    </lineage>
</organism>
<sequence length="143" mass="15478">MTPARWRVALTAALLIATHGTVAAASQPDRWIDLPMQPDGRAALDAASVQRMPSGPVSAWVRVETRTPNSTRALRRMFGAVRGDTADFLYTIDCRTRQFSVSRAKLYQGALTLSEKRFGNDEGWQPVDGASLAAAVAHHLCAG</sequence>
<reference evidence="1" key="1">
    <citation type="submission" date="2018-01" db="EMBL/GenBank/DDBJ databases">
        <title>Complete Genome Sequence of three strains from Ralstonia solanacearum ecotype Moko sequevar IIA-53 from Brazil.</title>
        <authorList>
            <person name="Silva J.R."/>
            <person name="Albuquerque G.M.R."/>
            <person name="Pais A.K.L."/>
            <person name="Silva A.M.F."/>
            <person name="Boiteux M.E.N.F."/>
            <person name="Souza E.B."/>
            <person name="Mariano R.L.R."/>
        </authorList>
    </citation>
    <scope>NUCLEOTIDE SEQUENCE [LARGE SCALE GENOMIC DNA]</scope>
    <source>
        <strain evidence="1">SFC</strain>
        <plasmid evidence="1">unnamed</plasmid>
    </source>
</reference>
<accession>A0A177RIH6</accession>
<geneLocation type="plasmid" evidence="1">
    <name>unnamed</name>
</geneLocation>
<dbReference type="EMBL" id="CP026093">
    <property type="protein sequence ID" value="AYB58335.1"/>
    <property type="molecule type" value="Genomic_DNA"/>
</dbReference>
<keyword evidence="1" id="KW-0614">Plasmid</keyword>
<evidence type="ECO:0000313" key="1">
    <source>
        <dbReference type="EMBL" id="AYB58335.1"/>
    </source>
</evidence>
<dbReference type="AlphaFoldDB" id="A0A177RIH6"/>